<dbReference type="EMBL" id="JAGXTP010000003">
    <property type="protein sequence ID" value="MBS3850397.1"/>
    <property type="molecule type" value="Genomic_DNA"/>
</dbReference>
<evidence type="ECO:0000313" key="1">
    <source>
        <dbReference type="EMBL" id="MBS3850397.1"/>
    </source>
</evidence>
<reference evidence="1" key="1">
    <citation type="submission" date="2021-04" db="EMBL/GenBank/DDBJ databases">
        <title>Devosia litorisediminis sp. nov., isolated from a sand dune.</title>
        <authorList>
            <person name="Park S."/>
            <person name="Yoon J.-H."/>
        </authorList>
    </citation>
    <scope>NUCLEOTIDE SEQUENCE</scope>
    <source>
        <strain evidence="1">BSSL-BM10</strain>
    </source>
</reference>
<gene>
    <name evidence="1" type="ORF">KD146_16980</name>
</gene>
<dbReference type="RefSeq" id="WP_212660015.1">
    <property type="nucleotide sequence ID" value="NZ_JAGXTP010000003.1"/>
</dbReference>
<accession>A0A942EAL9</accession>
<dbReference type="Proteomes" id="UP000678281">
    <property type="component" value="Unassembled WGS sequence"/>
</dbReference>
<evidence type="ECO:0000313" key="2">
    <source>
        <dbReference type="Proteomes" id="UP000678281"/>
    </source>
</evidence>
<dbReference type="AlphaFoldDB" id="A0A942EAL9"/>
<keyword evidence="2" id="KW-1185">Reference proteome</keyword>
<organism evidence="1 2">
    <name type="scientific">Devosia litorisediminis</name>
    <dbReference type="NCBI Taxonomy" id="2829817"/>
    <lineage>
        <taxon>Bacteria</taxon>
        <taxon>Pseudomonadati</taxon>
        <taxon>Pseudomonadota</taxon>
        <taxon>Alphaproteobacteria</taxon>
        <taxon>Hyphomicrobiales</taxon>
        <taxon>Devosiaceae</taxon>
        <taxon>Devosia</taxon>
    </lineage>
</organism>
<proteinExistence type="predicted"/>
<name>A0A942EAL9_9HYPH</name>
<sequence length="72" mass="7994">MSTLVVTHLNHDLQNRRSYLNFVWSDDPAKRLGLEVPYGTTLDDAERAANIAVQSLSDELVAATIELPQQKG</sequence>
<comment type="caution">
    <text evidence="1">The sequence shown here is derived from an EMBL/GenBank/DDBJ whole genome shotgun (WGS) entry which is preliminary data.</text>
</comment>
<protein>
    <submittedName>
        <fullName evidence="1">Uncharacterized protein</fullName>
    </submittedName>
</protein>